<keyword evidence="1" id="KW-0808">Transferase</keyword>
<reference evidence="7 9" key="1">
    <citation type="journal article" date="2008" name="Science">
        <title>The Physcomitrella genome reveals evolutionary insights into the conquest of land by plants.</title>
        <authorList>
            <person name="Rensing S."/>
            <person name="Lang D."/>
            <person name="Zimmer A."/>
            <person name="Terry A."/>
            <person name="Salamov A."/>
            <person name="Shapiro H."/>
            <person name="Nishiyama T."/>
            <person name="Perroud P.-F."/>
            <person name="Lindquist E."/>
            <person name="Kamisugi Y."/>
            <person name="Tanahashi T."/>
            <person name="Sakakibara K."/>
            <person name="Fujita T."/>
            <person name="Oishi K."/>
            <person name="Shin-I T."/>
            <person name="Kuroki Y."/>
            <person name="Toyoda A."/>
            <person name="Suzuki Y."/>
            <person name="Hashimoto A."/>
            <person name="Yamaguchi K."/>
            <person name="Sugano A."/>
            <person name="Kohara Y."/>
            <person name="Fujiyama A."/>
            <person name="Anterola A."/>
            <person name="Aoki S."/>
            <person name="Ashton N."/>
            <person name="Barbazuk W.B."/>
            <person name="Barker E."/>
            <person name="Bennetzen J."/>
            <person name="Bezanilla M."/>
            <person name="Blankenship R."/>
            <person name="Cho S.H."/>
            <person name="Dutcher S."/>
            <person name="Estelle M."/>
            <person name="Fawcett J.A."/>
            <person name="Gundlach H."/>
            <person name="Hanada K."/>
            <person name="Heyl A."/>
            <person name="Hicks K.A."/>
            <person name="Hugh J."/>
            <person name="Lohr M."/>
            <person name="Mayer K."/>
            <person name="Melkozernov A."/>
            <person name="Murata T."/>
            <person name="Nelson D."/>
            <person name="Pils B."/>
            <person name="Prigge M."/>
            <person name="Reiss B."/>
            <person name="Renner T."/>
            <person name="Rombauts S."/>
            <person name="Rushton P."/>
            <person name="Sanderfoot A."/>
            <person name="Schween G."/>
            <person name="Shiu S.-H."/>
            <person name="Stueber K."/>
            <person name="Theodoulou F.L."/>
            <person name="Tu H."/>
            <person name="Van de Peer Y."/>
            <person name="Verrier P.J."/>
            <person name="Waters E."/>
            <person name="Wood A."/>
            <person name="Yang L."/>
            <person name="Cove D."/>
            <person name="Cuming A."/>
            <person name="Hasebe M."/>
            <person name="Lucas S."/>
            <person name="Mishler D.B."/>
            <person name="Reski R."/>
            <person name="Grigoriev I."/>
            <person name="Quatrano R.S."/>
            <person name="Boore J.L."/>
        </authorList>
    </citation>
    <scope>NUCLEOTIDE SEQUENCE [LARGE SCALE GENOMIC DNA]</scope>
    <source>
        <strain evidence="8 9">cv. Gransden 2004</strain>
    </source>
</reference>
<reference evidence="8" key="3">
    <citation type="submission" date="2020-12" db="UniProtKB">
        <authorList>
            <consortium name="EnsemblPlants"/>
        </authorList>
    </citation>
    <scope>IDENTIFICATION</scope>
</reference>
<reference evidence="7 9" key="2">
    <citation type="journal article" date="2018" name="Plant J.">
        <title>The Physcomitrella patens chromosome-scale assembly reveals moss genome structure and evolution.</title>
        <authorList>
            <person name="Lang D."/>
            <person name="Ullrich K.K."/>
            <person name="Murat F."/>
            <person name="Fuchs J."/>
            <person name="Jenkins J."/>
            <person name="Haas F.B."/>
            <person name="Piednoel M."/>
            <person name="Gundlach H."/>
            <person name="Van Bel M."/>
            <person name="Meyberg R."/>
            <person name="Vives C."/>
            <person name="Morata J."/>
            <person name="Symeonidi A."/>
            <person name="Hiss M."/>
            <person name="Muchero W."/>
            <person name="Kamisugi Y."/>
            <person name="Saleh O."/>
            <person name="Blanc G."/>
            <person name="Decker E.L."/>
            <person name="van Gessel N."/>
            <person name="Grimwood J."/>
            <person name="Hayes R.D."/>
            <person name="Graham S.W."/>
            <person name="Gunter L.E."/>
            <person name="McDaniel S.F."/>
            <person name="Hoernstein S.N.W."/>
            <person name="Larsson A."/>
            <person name="Li F.W."/>
            <person name="Perroud P.F."/>
            <person name="Phillips J."/>
            <person name="Ranjan P."/>
            <person name="Rokshar D.S."/>
            <person name="Rothfels C.J."/>
            <person name="Schneider L."/>
            <person name="Shu S."/>
            <person name="Stevenson D.W."/>
            <person name="Thummler F."/>
            <person name="Tillich M."/>
            <person name="Villarreal Aguilar J.C."/>
            <person name="Widiez T."/>
            <person name="Wong G.K."/>
            <person name="Wymore A."/>
            <person name="Zhang Y."/>
            <person name="Zimmer A.D."/>
            <person name="Quatrano R.S."/>
            <person name="Mayer K.F.X."/>
            <person name="Goodstein D."/>
            <person name="Casacuberta J.M."/>
            <person name="Vandepoele K."/>
            <person name="Reski R."/>
            <person name="Cuming A.C."/>
            <person name="Tuskan G.A."/>
            <person name="Maumus F."/>
            <person name="Salse J."/>
            <person name="Schmutz J."/>
            <person name="Rensing S.A."/>
        </authorList>
    </citation>
    <scope>NUCLEOTIDE SEQUENCE [LARGE SCALE GENOMIC DNA]</scope>
    <source>
        <strain evidence="8 9">cv. Gransden 2004</strain>
    </source>
</reference>
<dbReference type="InterPro" id="IPR008271">
    <property type="entry name" value="Ser/Thr_kinase_AS"/>
</dbReference>
<dbReference type="GO" id="GO:0004672">
    <property type="term" value="F:protein kinase activity"/>
    <property type="evidence" value="ECO:0000318"/>
    <property type="project" value="GO_Central"/>
</dbReference>
<evidence type="ECO:0000313" key="8">
    <source>
        <dbReference type="EnsemblPlants" id="PAC:32939328.CDS.1"/>
    </source>
</evidence>
<evidence type="ECO:0000256" key="3">
    <source>
        <dbReference type="ARBA" id="ARBA00022777"/>
    </source>
</evidence>
<dbReference type="SMART" id="SM00220">
    <property type="entry name" value="S_TKc"/>
    <property type="match status" value="1"/>
</dbReference>
<dbReference type="SUPFAM" id="SSF56112">
    <property type="entry name" value="Protein kinase-like (PK-like)"/>
    <property type="match status" value="1"/>
</dbReference>
<dbReference type="STRING" id="3218.A0A2K1IY87"/>
<dbReference type="GO" id="GO:0005524">
    <property type="term" value="F:ATP binding"/>
    <property type="evidence" value="ECO:0007669"/>
    <property type="project" value="UniProtKB-UniRule"/>
</dbReference>
<dbReference type="PROSITE" id="PS50011">
    <property type="entry name" value="PROTEIN_KINASE_DOM"/>
    <property type="match status" value="1"/>
</dbReference>
<dbReference type="AlphaFoldDB" id="A0A2K1IY87"/>
<dbReference type="Pfam" id="PF00069">
    <property type="entry name" value="Pkinase"/>
    <property type="match status" value="1"/>
</dbReference>
<keyword evidence="9" id="KW-1185">Reference proteome</keyword>
<dbReference type="PROSITE" id="PS00107">
    <property type="entry name" value="PROTEIN_KINASE_ATP"/>
    <property type="match status" value="1"/>
</dbReference>
<dbReference type="PANTHER" id="PTHR48011">
    <property type="entry name" value="CCR4-NOT TRANSCRIPTIONAL COMPLEX SUBUNIT CAF120-RELATED"/>
    <property type="match status" value="1"/>
</dbReference>
<dbReference type="InterPro" id="IPR011009">
    <property type="entry name" value="Kinase-like_dom_sf"/>
</dbReference>
<dbReference type="InterPro" id="IPR052751">
    <property type="entry name" value="Plant_MAPKKK"/>
</dbReference>
<evidence type="ECO:0000256" key="5">
    <source>
        <dbReference type="PROSITE-ProRule" id="PRU10141"/>
    </source>
</evidence>
<dbReference type="GO" id="GO:0007165">
    <property type="term" value="P:signal transduction"/>
    <property type="evidence" value="ECO:0000318"/>
    <property type="project" value="GO_Central"/>
</dbReference>
<proteinExistence type="predicted"/>
<dbReference type="FunCoup" id="A0A2K1IY87">
    <property type="interactions" value="462"/>
</dbReference>
<feature type="domain" description="Protein kinase" evidence="6">
    <location>
        <begin position="6"/>
        <end position="274"/>
    </location>
</feature>
<dbReference type="GeneID" id="112296012"/>
<name>A0A2K1IY87_PHYPA</name>
<evidence type="ECO:0000256" key="1">
    <source>
        <dbReference type="ARBA" id="ARBA00022679"/>
    </source>
</evidence>
<evidence type="ECO:0000313" key="7">
    <source>
        <dbReference type="EMBL" id="PNR34235.1"/>
    </source>
</evidence>
<dbReference type="CDD" id="cd06606">
    <property type="entry name" value="STKc_MAPKKK"/>
    <property type="match status" value="1"/>
</dbReference>
<dbReference type="Gramene" id="Pp3c19_12800V3.1">
    <property type="protein sequence ID" value="PAC:32939328.CDS.1"/>
    <property type="gene ID" value="Pp3c19_12800"/>
</dbReference>
<keyword evidence="3" id="KW-0418">Kinase</keyword>
<dbReference type="PROSITE" id="PS00108">
    <property type="entry name" value="PROTEIN_KINASE_ST"/>
    <property type="match status" value="1"/>
</dbReference>
<dbReference type="EnsemblPlants" id="Pp3c19_12800V3.1">
    <property type="protein sequence ID" value="PAC:32939328.CDS.1"/>
    <property type="gene ID" value="Pp3c19_12800"/>
</dbReference>
<sequence>MASQSWIRGNLLGAGAFGSVNLAINRENGEVFAVKSVQVKVRYAGSEAAVRAIENEIDMLQRLDSKYVVRCLGSDWTEEGGQLMRNLFLEYMPEGCLTDFVKQFTSSGALDEQLLRTYTRSIVEGIDYLHSNGIVHCDIKGKNILIGNGNVKLTDFGSSKRVGAKVESDVMNCAAKVNGTPLWMAPEVVRQVEQGPPSDIWSLGCTVVEMATGRAPWSHFANHFAALYHIGCTDQLPEVPASLSAEAHDFLSHCFQRDSSKRWTSAQLLQHPFLTSRFVPSPIAVKAPASPINLTHFSALSDSDPCVSFEDSVLTLAAPAPSLSKRGLVSAQPEAQKWVEENWWSTPASPDSGPWIVVRSPRSSFSPSIVSPDTESSTSSIETPIVGRDTEVCEISCDIEVSEISTEGSTSASSLHVSICFGAPSSLGAVVGVSYAENSLLVSHFDITETDFGFMPRGETSAAFHCRSLSASEKSVSYSEEGESPSTYWNSQLSTVISTISDSYFKYRKVYQSNAQILHHWYHVLIRGGLRRSNRDFECWKSDHTDHFMSQIPYLAPLNLQKHFPLHFYCILSPVCVFNLTCLVVSDVNELCGKFFLASEELPLVEFAKVTSLTLHCCHHRRHSSWYASAHPHFSSSTLVAFIAN</sequence>
<dbReference type="PaxDb" id="3218-PP1S20_383V6.1"/>
<dbReference type="Gramene" id="Pp3c19_12800V3.2">
    <property type="protein sequence ID" value="PAC:32939329.CDS.1"/>
    <property type="gene ID" value="Pp3c19_12800"/>
</dbReference>
<dbReference type="InterPro" id="IPR017441">
    <property type="entry name" value="Protein_kinase_ATP_BS"/>
</dbReference>
<organism evidence="7">
    <name type="scientific">Physcomitrium patens</name>
    <name type="common">Spreading-leaved earth moss</name>
    <name type="synonym">Physcomitrella patens</name>
    <dbReference type="NCBI Taxonomy" id="3218"/>
    <lineage>
        <taxon>Eukaryota</taxon>
        <taxon>Viridiplantae</taxon>
        <taxon>Streptophyta</taxon>
        <taxon>Embryophyta</taxon>
        <taxon>Bryophyta</taxon>
        <taxon>Bryophytina</taxon>
        <taxon>Bryopsida</taxon>
        <taxon>Funariidae</taxon>
        <taxon>Funariales</taxon>
        <taxon>Funariaceae</taxon>
        <taxon>Physcomitrium</taxon>
    </lineage>
</organism>
<keyword evidence="2 5" id="KW-0547">Nucleotide-binding</keyword>
<evidence type="ECO:0000256" key="2">
    <source>
        <dbReference type="ARBA" id="ARBA00022741"/>
    </source>
</evidence>
<dbReference type="Gene3D" id="1.10.510.10">
    <property type="entry name" value="Transferase(Phosphotransferase) domain 1"/>
    <property type="match status" value="1"/>
</dbReference>
<protein>
    <recommendedName>
        <fullName evidence="6">Protein kinase domain-containing protein</fullName>
    </recommendedName>
</protein>
<evidence type="ECO:0000313" key="9">
    <source>
        <dbReference type="Proteomes" id="UP000006727"/>
    </source>
</evidence>
<dbReference type="InterPro" id="IPR000719">
    <property type="entry name" value="Prot_kinase_dom"/>
</dbReference>
<gene>
    <name evidence="8" type="primary">LOC112296012</name>
    <name evidence="7" type="ORF">PHYPA_024052</name>
</gene>
<dbReference type="PANTHER" id="PTHR48011:SF5">
    <property type="entry name" value="PROTEIN KINASE DOMAIN-CONTAINING PROTEIN"/>
    <property type="match status" value="1"/>
</dbReference>
<evidence type="ECO:0000259" key="6">
    <source>
        <dbReference type="PROSITE" id="PS50011"/>
    </source>
</evidence>
<dbReference type="RefSeq" id="XP_024403862.1">
    <property type="nucleotide sequence ID" value="XM_024548094.2"/>
</dbReference>
<accession>A0A2K1IY87</accession>
<dbReference type="OrthoDB" id="275301at2759"/>
<dbReference type="EMBL" id="ABEU02000019">
    <property type="protein sequence ID" value="PNR34235.1"/>
    <property type="molecule type" value="Genomic_DNA"/>
</dbReference>
<dbReference type="EnsemblPlants" id="Pp3c19_12800V3.2">
    <property type="protein sequence ID" value="PAC:32939329.CDS.1"/>
    <property type="gene ID" value="Pp3c19_12800"/>
</dbReference>
<dbReference type="Proteomes" id="UP000006727">
    <property type="component" value="Chromosome 19"/>
</dbReference>
<dbReference type="KEGG" id="ppp:112296012"/>
<evidence type="ECO:0000256" key="4">
    <source>
        <dbReference type="ARBA" id="ARBA00022840"/>
    </source>
</evidence>
<feature type="binding site" evidence="5">
    <location>
        <position position="35"/>
    </location>
    <ligand>
        <name>ATP</name>
        <dbReference type="ChEBI" id="CHEBI:30616"/>
    </ligand>
</feature>
<keyword evidence="4 5" id="KW-0067">ATP-binding</keyword>